<feature type="region of interest" description="Disordered" evidence="1">
    <location>
        <begin position="1"/>
        <end position="26"/>
    </location>
</feature>
<protein>
    <submittedName>
        <fullName evidence="2">Uncharacterized protein</fullName>
    </submittedName>
</protein>
<evidence type="ECO:0000256" key="1">
    <source>
        <dbReference type="SAM" id="MobiDB-lite"/>
    </source>
</evidence>
<organism evidence="2">
    <name type="scientific">Talaromyces marneffei PM1</name>
    <dbReference type="NCBI Taxonomy" id="1077442"/>
    <lineage>
        <taxon>Eukaryota</taxon>
        <taxon>Fungi</taxon>
        <taxon>Dikarya</taxon>
        <taxon>Ascomycota</taxon>
        <taxon>Pezizomycotina</taxon>
        <taxon>Eurotiomycetes</taxon>
        <taxon>Eurotiomycetidae</taxon>
        <taxon>Eurotiales</taxon>
        <taxon>Trichocomaceae</taxon>
        <taxon>Talaromyces</taxon>
        <taxon>Talaromyces sect. Talaromyces</taxon>
    </lineage>
</organism>
<name>A0A093V466_TALMA</name>
<gene>
    <name evidence="2" type="ORF">GQ26_0160160</name>
</gene>
<evidence type="ECO:0000313" key="2">
    <source>
        <dbReference type="EMBL" id="KFX46955.1"/>
    </source>
</evidence>
<reference evidence="2" key="1">
    <citation type="journal article" date="2014" name="PLoS Genet.">
        <title>Signature Gene Expression Reveals Novel Clues to the Molecular Mechanisms of Dimorphic Transition in Penicillium marneffei.</title>
        <authorList>
            <person name="Yang E."/>
            <person name="Wang G."/>
            <person name="Cai J."/>
            <person name="Woo P.C."/>
            <person name="Lau S.K."/>
            <person name="Yuen K.-Y."/>
            <person name="Chow W.-N."/>
            <person name="Lin X."/>
        </authorList>
    </citation>
    <scope>NUCLEOTIDE SEQUENCE [LARGE SCALE GENOMIC DNA]</scope>
    <source>
        <strain evidence="2">PM1</strain>
    </source>
</reference>
<accession>A0A093V466</accession>
<sequence length="192" mass="21517">MCGVLSNWLGTADEKEDGRQSSSDEGQNAPVKLCYIDGSFHELSSACCAVRQTATPFRQRSLSVHSIAEIPEPNDVFRWLRATLSSISDARDYVDTAFDDLEKVRKNDQDFDKIVKEIFDLVGDGASDSLQTHPGVKEPVGSSYDQLKQMGDGYVPKQRMEWKENSKDLWGLVKKVPSGKMEDVVLRRMVIV</sequence>
<proteinExistence type="predicted"/>
<dbReference type="HOGENOM" id="CLU_1416036_0_0_1"/>
<dbReference type="EMBL" id="JPOX01000016">
    <property type="protein sequence ID" value="KFX46955.1"/>
    <property type="molecule type" value="Genomic_DNA"/>
</dbReference>
<dbReference type="AlphaFoldDB" id="A0A093V466"/>
<comment type="caution">
    <text evidence="2">The sequence shown here is derived from an EMBL/GenBank/DDBJ whole genome shotgun (WGS) entry which is preliminary data.</text>
</comment>